<feature type="transmembrane region" description="Helical" evidence="2">
    <location>
        <begin position="195"/>
        <end position="212"/>
    </location>
</feature>
<keyword evidence="2" id="KW-0812">Transmembrane</keyword>
<keyword evidence="2" id="KW-1133">Transmembrane helix</keyword>
<reference evidence="4" key="2">
    <citation type="submission" date="2021-04" db="EMBL/GenBank/DDBJ databases">
        <authorList>
            <person name="Gilroy R."/>
        </authorList>
    </citation>
    <scope>NUCLEOTIDE SEQUENCE</scope>
    <source>
        <strain evidence="4">26628</strain>
    </source>
</reference>
<feature type="domain" description="AB hydrolase-1" evidence="3">
    <location>
        <begin position="83"/>
        <end position="282"/>
    </location>
</feature>
<protein>
    <submittedName>
        <fullName evidence="4">Lysophospholipase</fullName>
    </submittedName>
</protein>
<proteinExistence type="inferred from homology"/>
<evidence type="ECO:0000259" key="3">
    <source>
        <dbReference type="Pfam" id="PF12697"/>
    </source>
</evidence>
<dbReference type="InterPro" id="IPR050261">
    <property type="entry name" value="FrsA_esterase"/>
</dbReference>
<organism evidence="4 5">
    <name type="scientific">Candidatus Borkfalkia faecigallinarum</name>
    <dbReference type="NCBI Taxonomy" id="2838509"/>
    <lineage>
        <taxon>Bacteria</taxon>
        <taxon>Bacillati</taxon>
        <taxon>Bacillota</taxon>
        <taxon>Clostridia</taxon>
        <taxon>Christensenellales</taxon>
        <taxon>Christensenellaceae</taxon>
        <taxon>Candidatus Borkfalkia</taxon>
    </lineage>
</organism>
<dbReference type="Proteomes" id="UP000824249">
    <property type="component" value="Unassembled WGS sequence"/>
</dbReference>
<dbReference type="Gene3D" id="3.40.50.1820">
    <property type="entry name" value="alpha/beta hydrolase"/>
    <property type="match status" value="1"/>
</dbReference>
<dbReference type="Pfam" id="PF12697">
    <property type="entry name" value="Abhydrolase_6"/>
    <property type="match status" value="1"/>
</dbReference>
<comment type="similarity">
    <text evidence="1">Belongs to the AB hydrolase superfamily. FUS2 hydrolase family.</text>
</comment>
<dbReference type="PANTHER" id="PTHR22946">
    <property type="entry name" value="DIENELACTONE HYDROLASE DOMAIN-CONTAINING PROTEIN-RELATED"/>
    <property type="match status" value="1"/>
</dbReference>
<dbReference type="EMBL" id="DXFD01000041">
    <property type="protein sequence ID" value="HIX46529.1"/>
    <property type="molecule type" value="Genomic_DNA"/>
</dbReference>
<accession>A0A9D1VT62</accession>
<dbReference type="SUPFAM" id="SSF53474">
    <property type="entry name" value="alpha/beta-Hydrolases"/>
    <property type="match status" value="1"/>
</dbReference>
<comment type="caution">
    <text evidence="4">The sequence shown here is derived from an EMBL/GenBank/DDBJ whole genome shotgun (WGS) entry which is preliminary data.</text>
</comment>
<dbReference type="InterPro" id="IPR029058">
    <property type="entry name" value="AB_hydrolase_fold"/>
</dbReference>
<reference evidence="4" key="1">
    <citation type="journal article" date="2021" name="PeerJ">
        <title>Extensive microbial diversity within the chicken gut microbiome revealed by metagenomics and culture.</title>
        <authorList>
            <person name="Gilroy R."/>
            <person name="Ravi A."/>
            <person name="Getino M."/>
            <person name="Pursley I."/>
            <person name="Horton D.L."/>
            <person name="Alikhan N.F."/>
            <person name="Baker D."/>
            <person name="Gharbi K."/>
            <person name="Hall N."/>
            <person name="Watson M."/>
            <person name="Adriaenssens E.M."/>
            <person name="Foster-Nyarko E."/>
            <person name="Jarju S."/>
            <person name="Secka A."/>
            <person name="Antonio M."/>
            <person name="Oren A."/>
            <person name="Chaudhuri R.R."/>
            <person name="La Ragione R."/>
            <person name="Hildebrand F."/>
            <person name="Pallen M.J."/>
        </authorList>
    </citation>
    <scope>NUCLEOTIDE SEQUENCE</scope>
    <source>
        <strain evidence="4">26628</strain>
    </source>
</reference>
<evidence type="ECO:0000256" key="2">
    <source>
        <dbReference type="SAM" id="Phobius"/>
    </source>
</evidence>
<evidence type="ECO:0000256" key="1">
    <source>
        <dbReference type="ARBA" id="ARBA00038115"/>
    </source>
</evidence>
<dbReference type="InterPro" id="IPR000073">
    <property type="entry name" value="AB_hydrolase_1"/>
</dbReference>
<evidence type="ECO:0000313" key="4">
    <source>
        <dbReference type="EMBL" id="HIX46529.1"/>
    </source>
</evidence>
<dbReference type="AlphaFoldDB" id="A0A9D1VT62"/>
<gene>
    <name evidence="4" type="ORF">H9737_02430</name>
</gene>
<name>A0A9D1VT62_9FIRM</name>
<keyword evidence="2" id="KW-0472">Membrane</keyword>
<evidence type="ECO:0000313" key="5">
    <source>
        <dbReference type="Proteomes" id="UP000824249"/>
    </source>
</evidence>
<sequence length="341" mass="37589">MLWVIIFLAVLVAAAAATWIAAVRTDRHFFGKRYDGNPDVRYFEASDFVGLQANPVSFSSAPGITLRGFLYRKEGLQPRALAVFVHGLGAGHLAYTTEIDFLARCGYLVLGFDMTGCGASDGRADGFDQGPLDIAAALRFVRSQPALSALPIVLVGHSWGAFSVMNALPAQPDVRAAVAICGFASSASAAAQKTFGRFAFLAPLLSGWLWLFNRRRFGKDANQNSLRSLRASNQPLLLLYGGRDLTVRYRENGARIRKVAARRANTKFILYPEKGHNAYLSDRTQRAMYEQFGAIPKEIRSDRAKLKDYYASLDYRLLTEEDPQVMQEIAAFLDGCLSARN</sequence>